<evidence type="ECO:0000256" key="2">
    <source>
        <dbReference type="ARBA" id="ARBA00010742"/>
    </source>
</evidence>
<comment type="similarity">
    <text evidence="2">Belongs to the bacterial solute-binding protein SsuA/TauA family.</text>
</comment>
<evidence type="ECO:0000313" key="5">
    <source>
        <dbReference type="Proteomes" id="UP000320225"/>
    </source>
</evidence>
<dbReference type="PANTHER" id="PTHR30024">
    <property type="entry name" value="ALIPHATIC SULFONATES-BINDING PROTEIN-RELATED"/>
    <property type="match status" value="1"/>
</dbReference>
<dbReference type="EMBL" id="VJND01000015">
    <property type="protein sequence ID" value="TSE23853.1"/>
    <property type="molecule type" value="Genomic_DNA"/>
</dbReference>
<dbReference type="SUPFAM" id="SSF53850">
    <property type="entry name" value="Periplasmic binding protein-like II"/>
    <property type="match status" value="1"/>
</dbReference>
<reference evidence="4 5" key="1">
    <citation type="submission" date="2019-07" db="EMBL/GenBank/DDBJ databases">
        <title>Tepidimonas sediminis YIM 72259 draft genome.</title>
        <authorList>
            <person name="Da Costa M.S."/>
            <person name="Froufe H.J.C."/>
            <person name="Egas C."/>
            <person name="Albuquerque L."/>
        </authorList>
    </citation>
    <scope>NUCLEOTIDE SEQUENCE [LARGE SCALE GENOMIC DNA]</scope>
    <source>
        <strain evidence="4 5">YIM 72259</strain>
    </source>
</reference>
<sequence>MRRRDWLRRGAALAAAATVAPWLGGCGAEPPLTVAWHPWPGYAPLKLAESLGWWDDGVLHGLPTGSASASRAALREGRAHAAALTLDEVLQAVVVDRLPLRVAALFNLSHGADVVLARPTHAERSRWRGARLGHEQGAVGELMAASWLEYAGLQPGDVTMVHLGFEEHERAWREGAVDLLITFEPVTSRLRALGAVRLFDSSQLPEERPIVDVLAVHREAAAGRQRALTTVLQHLFEAQRHLMTLREDSIYRLAPWLDLPRHQVIPAFGGLHLTGWSDNRDWLIGAPARLQRAAEGLAQFMRQRGLLPEGRLPADLAAPDWLPVEEPA</sequence>
<dbReference type="GO" id="GO:0042597">
    <property type="term" value="C:periplasmic space"/>
    <property type="evidence" value="ECO:0007669"/>
    <property type="project" value="UniProtKB-SubCell"/>
</dbReference>
<accession>A0A554WJT3</accession>
<dbReference type="Gene3D" id="3.40.190.10">
    <property type="entry name" value="Periplasmic binding protein-like II"/>
    <property type="match status" value="2"/>
</dbReference>
<comment type="subcellular location">
    <subcellularLocation>
        <location evidence="1">Periplasm</location>
    </subcellularLocation>
</comment>
<evidence type="ECO:0000256" key="1">
    <source>
        <dbReference type="ARBA" id="ARBA00004418"/>
    </source>
</evidence>
<protein>
    <submittedName>
        <fullName evidence="4">ABC transporter, substrate-binding protein, aliphatic sulfonates family</fullName>
    </submittedName>
</protein>
<proteinExistence type="inferred from homology"/>
<evidence type="ECO:0000256" key="3">
    <source>
        <dbReference type="ARBA" id="ARBA00022729"/>
    </source>
</evidence>
<dbReference type="Proteomes" id="UP000320225">
    <property type="component" value="Unassembled WGS sequence"/>
</dbReference>
<dbReference type="PROSITE" id="PS51257">
    <property type="entry name" value="PROKAR_LIPOPROTEIN"/>
    <property type="match status" value="1"/>
</dbReference>
<dbReference type="PANTHER" id="PTHR30024:SF47">
    <property type="entry name" value="TAURINE-BINDING PERIPLASMIC PROTEIN"/>
    <property type="match status" value="1"/>
</dbReference>
<evidence type="ECO:0000313" key="4">
    <source>
        <dbReference type="EMBL" id="TSE23853.1"/>
    </source>
</evidence>
<organism evidence="4 5">
    <name type="scientific">Tepidimonas sediminis</name>
    <dbReference type="NCBI Taxonomy" id="2588941"/>
    <lineage>
        <taxon>Bacteria</taxon>
        <taxon>Pseudomonadati</taxon>
        <taxon>Pseudomonadota</taxon>
        <taxon>Betaproteobacteria</taxon>
        <taxon>Burkholderiales</taxon>
        <taxon>Tepidimonas</taxon>
    </lineage>
</organism>
<dbReference type="Pfam" id="PF13379">
    <property type="entry name" value="NMT1_2"/>
    <property type="match status" value="1"/>
</dbReference>
<comment type="caution">
    <text evidence="4">The sequence shown here is derived from an EMBL/GenBank/DDBJ whole genome shotgun (WGS) entry which is preliminary data.</text>
</comment>
<name>A0A554WJT3_9BURK</name>
<gene>
    <name evidence="4" type="ORF">Tsedi_02103</name>
</gene>
<keyword evidence="3" id="KW-0732">Signal</keyword>
<dbReference type="AlphaFoldDB" id="A0A554WJT3"/>
<dbReference type="RefSeq" id="WP_185970655.1">
    <property type="nucleotide sequence ID" value="NZ_VJND01000015.1"/>
</dbReference>
<keyword evidence="5" id="KW-1185">Reference proteome</keyword>